<feature type="transmembrane region" description="Helical" evidence="3">
    <location>
        <begin position="261"/>
        <end position="285"/>
    </location>
</feature>
<feature type="transmembrane region" description="Helical" evidence="3">
    <location>
        <begin position="292"/>
        <end position="313"/>
    </location>
</feature>
<keyword evidence="2" id="KW-0346">Stress response</keyword>
<protein>
    <submittedName>
        <fullName evidence="5">DnaJ domain-containing protein</fullName>
    </submittedName>
</protein>
<gene>
    <name evidence="5" type="ORF">PTI97_11035</name>
</gene>
<dbReference type="InterPro" id="IPR001623">
    <property type="entry name" value="DnaJ_domain"/>
</dbReference>
<organism evidence="5 6">
    <name type="scientific">Exiguobacterium marinum</name>
    <dbReference type="NCBI Taxonomy" id="273528"/>
    <lineage>
        <taxon>Bacteria</taxon>
        <taxon>Bacillati</taxon>
        <taxon>Bacillota</taxon>
        <taxon>Bacilli</taxon>
        <taxon>Bacillales</taxon>
        <taxon>Bacillales Family XII. Incertae Sedis</taxon>
        <taxon>Exiguobacterium</taxon>
    </lineage>
</organism>
<dbReference type="Pfam" id="PF00226">
    <property type="entry name" value="DnaJ"/>
    <property type="match status" value="2"/>
</dbReference>
<name>A0ABY7WWW0_9BACL</name>
<evidence type="ECO:0000256" key="3">
    <source>
        <dbReference type="SAM" id="Phobius"/>
    </source>
</evidence>
<dbReference type="SUPFAM" id="SSF46565">
    <property type="entry name" value="Chaperone J-domain"/>
    <property type="match status" value="3"/>
</dbReference>
<dbReference type="PROSITE" id="PS50076">
    <property type="entry name" value="DNAJ_2"/>
    <property type="match status" value="3"/>
</dbReference>
<keyword evidence="3" id="KW-0812">Transmembrane</keyword>
<feature type="domain" description="J" evidence="4">
    <location>
        <begin position="3"/>
        <end position="58"/>
    </location>
</feature>
<proteinExistence type="predicted"/>
<feature type="domain" description="J" evidence="4">
    <location>
        <begin position="77"/>
        <end position="136"/>
    </location>
</feature>
<dbReference type="PRINTS" id="PR00625">
    <property type="entry name" value="JDOMAIN"/>
</dbReference>
<keyword evidence="3" id="KW-0472">Membrane</keyword>
<evidence type="ECO:0000256" key="2">
    <source>
        <dbReference type="ARBA" id="ARBA00023016"/>
    </source>
</evidence>
<evidence type="ECO:0000313" key="6">
    <source>
        <dbReference type="Proteomes" id="UP001213680"/>
    </source>
</evidence>
<dbReference type="Proteomes" id="UP001213680">
    <property type="component" value="Chromosome"/>
</dbReference>
<dbReference type="Gene3D" id="1.10.287.110">
    <property type="entry name" value="DnaJ domain"/>
    <property type="match status" value="3"/>
</dbReference>
<dbReference type="EMBL" id="CP118099">
    <property type="protein sequence ID" value="WDH75352.1"/>
    <property type="molecule type" value="Genomic_DNA"/>
</dbReference>
<reference evidence="5 6" key="1">
    <citation type="submission" date="2023-02" db="EMBL/GenBank/DDBJ databases">
        <title>A bacterium isolated from plastisphere.</title>
        <authorList>
            <person name="Sun Y."/>
        </authorList>
    </citation>
    <scope>NUCLEOTIDE SEQUENCE [LARGE SCALE GENOMIC DNA]</scope>
    <source>
        <strain evidence="6">a-1</strain>
    </source>
</reference>
<keyword evidence="3" id="KW-1133">Transmembrane helix</keyword>
<dbReference type="CDD" id="cd06257">
    <property type="entry name" value="DnaJ"/>
    <property type="match status" value="3"/>
</dbReference>
<dbReference type="PANTHER" id="PTHR44825">
    <property type="match status" value="1"/>
</dbReference>
<dbReference type="SMART" id="SM00271">
    <property type="entry name" value="DnaJ"/>
    <property type="match status" value="3"/>
</dbReference>
<sequence length="314" mass="36822">MMNYYELLGVEKHASKEEIKRAYVINSQYSENNVSNEMKKALLILTDPLSRIQYDRTLISEQLPSHLQSLQDLKAMNYYDRLNVSTYANQDTIKQSYYDQVKVYSNEVYPDHFILIREAYEVLSNPTERKKYSTQLHQEQTIHSSVNETPQPLPKPDPPIGLAQLREMNYFERLDMDPYASQEKMKEHYYQQIKRFNNELYPDHFLLIKEAYEYLSDPEKRRNYLIQLNLSSSQQHVNPRDVDQYRTPQTYIEENHGYPSLGWIIAIFGSFLFTPVLAIPLGLIVGMGFRRALKTVGTLIVIGIIILFVIALFS</sequence>
<evidence type="ECO:0000313" key="5">
    <source>
        <dbReference type="EMBL" id="WDH75352.1"/>
    </source>
</evidence>
<feature type="domain" description="J" evidence="4">
    <location>
        <begin position="169"/>
        <end position="228"/>
    </location>
</feature>
<dbReference type="InterPro" id="IPR052763">
    <property type="entry name" value="DnaJ_C4"/>
</dbReference>
<dbReference type="RefSeq" id="WP_274356519.1">
    <property type="nucleotide sequence ID" value="NZ_CP118099.1"/>
</dbReference>
<dbReference type="InterPro" id="IPR036869">
    <property type="entry name" value="J_dom_sf"/>
</dbReference>
<accession>A0ABY7WWW0</accession>
<keyword evidence="1" id="KW-0235">DNA replication</keyword>
<evidence type="ECO:0000259" key="4">
    <source>
        <dbReference type="PROSITE" id="PS50076"/>
    </source>
</evidence>
<dbReference type="PANTHER" id="PTHR44825:SF1">
    <property type="entry name" value="DNAJ HOMOLOG SUBFAMILY C MEMBER 4"/>
    <property type="match status" value="1"/>
</dbReference>
<keyword evidence="6" id="KW-1185">Reference proteome</keyword>
<evidence type="ECO:0000256" key="1">
    <source>
        <dbReference type="ARBA" id="ARBA00022705"/>
    </source>
</evidence>